<reference evidence="7 8" key="1">
    <citation type="journal article" date="2020" name="Front. Microbiol.">
        <title>Toward Biorecycling: Isolation of a Soil Bacterium That Grows on a Polyurethane Oligomer and Monomer.</title>
        <authorList>
            <person name="Espinosa M.J.C."/>
            <person name="Blanco A.C."/>
            <person name="Schmidgall T."/>
            <person name="Atanasoff-Kardjalieff A.K."/>
            <person name="Kappelmeyer U."/>
            <person name="Tischler D."/>
            <person name="Pieper D.H."/>
            <person name="Heipieper H.J."/>
            <person name="Eberlein C."/>
        </authorList>
    </citation>
    <scope>NUCLEOTIDE SEQUENCE [LARGE SCALE GENOMIC DNA]</scope>
    <source>
        <strain evidence="7 8">TDA1</strain>
    </source>
</reference>
<comment type="similarity">
    <text evidence="2">Belongs to the FAD-binding oxidoreductase/transferase type 4 family.</text>
</comment>
<evidence type="ECO:0000256" key="3">
    <source>
        <dbReference type="ARBA" id="ARBA00022630"/>
    </source>
</evidence>
<keyword evidence="4" id="KW-0274">FAD</keyword>
<dbReference type="Pfam" id="PF02913">
    <property type="entry name" value="FAD-oxidase_C"/>
    <property type="match status" value="1"/>
</dbReference>
<protein>
    <submittedName>
        <fullName evidence="7">FAD-binding oxidoreductase</fullName>
    </submittedName>
</protein>
<keyword evidence="5" id="KW-0560">Oxidoreductase</keyword>
<sequence length="465" mass="51046">MKHPAVIDELMTLVDPGKVLTDAASLEAYGKDWTKHYPPAPTAIVLPKTVEQVQAIVRWANAHKVALVPSGGRTGLSGGAVAANGEVVVAFDYMNQILDFNAFDRTVVCQPGVITRQLQAYAEEQGLYYPVDFASSGSSQIGGNIGTNAGGIKVIRYGMTRNWVAGLKVVTGKGELLELNKDLIKNATGYDLRQLFIGAEGTLGFVVEATMRLDRAPRNLTAMVLGTPDFDSIMPVLHAFQGKLDLTAFEFFSDKGLAKIMGRGDVPAPFETDCPFYALLEFEASTEEVANEALATFEHCVEQGWVLDGVMSQSETQLKNLWKLREYLSETISHWTPYKNDISVTVSKVPAFLRDIDAIVAEHYPDYEVVWYGHIGDGNLHLNILKPDAMSKDDFFASCAKVNKWVFEIVQRYNGSISAEHGVGMTKRDYLGYSRSPEEIACMKAIKAVFDPNGIMNPGKIFAPV</sequence>
<evidence type="ECO:0000313" key="8">
    <source>
        <dbReference type="Proteomes" id="UP001214301"/>
    </source>
</evidence>
<dbReference type="Pfam" id="PF01565">
    <property type="entry name" value="FAD_binding_4"/>
    <property type="match status" value="1"/>
</dbReference>
<keyword evidence="8" id="KW-1185">Reference proteome</keyword>
<dbReference type="PANTHER" id="PTHR43716:SF1">
    <property type="entry name" value="D-2-HYDROXYGLUTARATE DEHYDROGENASE, MITOCHONDRIAL"/>
    <property type="match status" value="1"/>
</dbReference>
<dbReference type="SUPFAM" id="SSF55103">
    <property type="entry name" value="FAD-linked oxidases, C-terminal domain"/>
    <property type="match status" value="1"/>
</dbReference>
<evidence type="ECO:0000256" key="5">
    <source>
        <dbReference type="ARBA" id="ARBA00023002"/>
    </source>
</evidence>
<evidence type="ECO:0000259" key="6">
    <source>
        <dbReference type="PROSITE" id="PS51387"/>
    </source>
</evidence>
<dbReference type="SUPFAM" id="SSF56176">
    <property type="entry name" value="FAD-binding/transporter-associated domain-like"/>
    <property type="match status" value="1"/>
</dbReference>
<dbReference type="PANTHER" id="PTHR43716">
    <property type="entry name" value="D-2-HYDROXYGLUTARATE DEHYDROGENASE, MITOCHONDRIAL"/>
    <property type="match status" value="1"/>
</dbReference>
<dbReference type="InterPro" id="IPR006094">
    <property type="entry name" value="Oxid_FAD_bind_N"/>
</dbReference>
<dbReference type="Gene3D" id="3.30.465.10">
    <property type="match status" value="1"/>
</dbReference>
<dbReference type="InterPro" id="IPR016171">
    <property type="entry name" value="Vanillyl_alc_oxidase_C-sub2"/>
</dbReference>
<comment type="cofactor">
    <cofactor evidence="1">
        <name>FAD</name>
        <dbReference type="ChEBI" id="CHEBI:57692"/>
    </cofactor>
</comment>
<dbReference type="InterPro" id="IPR016164">
    <property type="entry name" value="FAD-linked_Oxase-like_C"/>
</dbReference>
<dbReference type="InterPro" id="IPR016167">
    <property type="entry name" value="FAD-bd_PCMH_sub1"/>
</dbReference>
<dbReference type="InterPro" id="IPR016169">
    <property type="entry name" value="FAD-bd_PCMH_sub2"/>
</dbReference>
<evidence type="ECO:0000256" key="2">
    <source>
        <dbReference type="ARBA" id="ARBA00008000"/>
    </source>
</evidence>
<gene>
    <name evidence="7" type="ORF">PMC74_25170</name>
</gene>
<dbReference type="Gene3D" id="1.10.45.10">
    <property type="entry name" value="Vanillyl-alcohol Oxidase, Chain A, domain 4"/>
    <property type="match status" value="1"/>
</dbReference>
<dbReference type="Gene3D" id="3.30.43.10">
    <property type="entry name" value="Uridine Diphospho-n-acetylenolpyruvylglucosamine Reductase, domain 2"/>
    <property type="match status" value="1"/>
</dbReference>
<dbReference type="InterPro" id="IPR004113">
    <property type="entry name" value="FAD-bd_oxidored_4_C"/>
</dbReference>
<proteinExistence type="inferred from homology"/>
<evidence type="ECO:0000256" key="4">
    <source>
        <dbReference type="ARBA" id="ARBA00022827"/>
    </source>
</evidence>
<dbReference type="InterPro" id="IPR016166">
    <property type="entry name" value="FAD-bd_PCMH"/>
</dbReference>
<dbReference type="Gene3D" id="3.30.70.2740">
    <property type="match status" value="1"/>
</dbReference>
<dbReference type="Gene3D" id="3.30.70.2190">
    <property type="match status" value="1"/>
</dbReference>
<dbReference type="EMBL" id="CP116669">
    <property type="protein sequence ID" value="WCI00005.1"/>
    <property type="molecule type" value="Genomic_DNA"/>
</dbReference>
<evidence type="ECO:0000313" key="7">
    <source>
        <dbReference type="EMBL" id="WCI00005.1"/>
    </source>
</evidence>
<feature type="domain" description="FAD-binding PCMH-type" evidence="6">
    <location>
        <begin position="37"/>
        <end position="216"/>
    </location>
</feature>
<accession>A0ABY7R899</accession>
<dbReference type="InterPro" id="IPR036318">
    <property type="entry name" value="FAD-bd_PCMH-like_sf"/>
</dbReference>
<organism evidence="7 8">
    <name type="scientific">Pseudomonas capeferrum</name>
    <dbReference type="NCBI Taxonomy" id="1495066"/>
    <lineage>
        <taxon>Bacteria</taxon>
        <taxon>Pseudomonadati</taxon>
        <taxon>Pseudomonadota</taxon>
        <taxon>Gammaproteobacteria</taxon>
        <taxon>Pseudomonadales</taxon>
        <taxon>Pseudomonadaceae</taxon>
        <taxon>Pseudomonas</taxon>
    </lineage>
</organism>
<evidence type="ECO:0000256" key="1">
    <source>
        <dbReference type="ARBA" id="ARBA00001974"/>
    </source>
</evidence>
<name>A0ABY7R899_9PSED</name>
<dbReference type="PROSITE" id="PS51387">
    <property type="entry name" value="FAD_PCMH"/>
    <property type="match status" value="1"/>
</dbReference>
<dbReference type="RefSeq" id="WP_156309946.1">
    <property type="nucleotide sequence ID" value="NZ_CP116669.1"/>
</dbReference>
<dbReference type="InterPro" id="IPR051264">
    <property type="entry name" value="FAD-oxidored/transferase_4"/>
</dbReference>
<keyword evidence="3" id="KW-0285">Flavoprotein</keyword>
<dbReference type="Proteomes" id="UP001214301">
    <property type="component" value="Chromosome"/>
</dbReference>